<dbReference type="Gene3D" id="1.10.3060.10">
    <property type="entry name" value="Helical scaffold and wing domains of SecA"/>
    <property type="match status" value="1"/>
</dbReference>
<evidence type="ECO:0000259" key="17">
    <source>
        <dbReference type="PROSITE" id="PS51196"/>
    </source>
</evidence>
<evidence type="ECO:0000256" key="4">
    <source>
        <dbReference type="ARBA" id="ARBA00022475"/>
    </source>
</evidence>
<feature type="domain" description="Helicase C-terminal" evidence="16">
    <location>
        <begin position="416"/>
        <end position="575"/>
    </location>
</feature>
<evidence type="ECO:0000256" key="3">
    <source>
        <dbReference type="ARBA" id="ARBA00022448"/>
    </source>
</evidence>
<evidence type="ECO:0000313" key="19">
    <source>
        <dbReference type="Proteomes" id="UP000823613"/>
    </source>
</evidence>
<dbReference type="PROSITE" id="PS51196">
    <property type="entry name" value="SECA_MOTOR_DEAD"/>
    <property type="match status" value="1"/>
</dbReference>
<dbReference type="HAMAP" id="MF_01382">
    <property type="entry name" value="SecA"/>
    <property type="match status" value="1"/>
</dbReference>
<dbReference type="PROSITE" id="PS51194">
    <property type="entry name" value="HELICASE_CTER"/>
    <property type="match status" value="1"/>
</dbReference>
<proteinExistence type="inferred from homology"/>
<dbReference type="EMBL" id="JADIMY010000114">
    <property type="protein sequence ID" value="MBO8427993.1"/>
    <property type="molecule type" value="Genomic_DNA"/>
</dbReference>
<dbReference type="Proteomes" id="UP000823613">
    <property type="component" value="Unassembled WGS sequence"/>
</dbReference>
<organism evidence="18 19">
    <name type="scientific">Candidatus Onthovivens merdipullorum</name>
    <dbReference type="NCBI Taxonomy" id="2840889"/>
    <lineage>
        <taxon>Bacteria</taxon>
        <taxon>Bacillati</taxon>
        <taxon>Bacillota</taxon>
        <taxon>Bacilli</taxon>
        <taxon>Bacillales</taxon>
        <taxon>Candidatus Onthovivens</taxon>
    </lineage>
</organism>
<dbReference type="InterPro" id="IPR001650">
    <property type="entry name" value="Helicase_C-like"/>
</dbReference>
<keyword evidence="11 12" id="KW-0472">Membrane</keyword>
<evidence type="ECO:0000256" key="5">
    <source>
        <dbReference type="ARBA" id="ARBA00022490"/>
    </source>
</evidence>
<keyword evidence="9 12" id="KW-1278">Translocase</keyword>
<evidence type="ECO:0000259" key="16">
    <source>
        <dbReference type="PROSITE" id="PS51194"/>
    </source>
</evidence>
<evidence type="ECO:0000256" key="6">
    <source>
        <dbReference type="ARBA" id="ARBA00022741"/>
    </source>
</evidence>
<dbReference type="InterPro" id="IPR036670">
    <property type="entry name" value="SecA_X-link_sf"/>
</dbReference>
<dbReference type="NCBIfam" id="TIGR00963">
    <property type="entry name" value="secA"/>
    <property type="match status" value="1"/>
</dbReference>
<protein>
    <recommendedName>
        <fullName evidence="12 13">Protein translocase subunit SecA</fullName>
        <ecNumber evidence="12">7.4.2.8</ecNumber>
    </recommendedName>
</protein>
<dbReference type="Gene3D" id="3.40.50.300">
    <property type="entry name" value="P-loop containing nucleotide triphosphate hydrolases"/>
    <property type="match status" value="3"/>
</dbReference>
<comment type="function">
    <text evidence="12">Part of the Sec protein translocase complex. Interacts with the SecYEG preprotein conducting channel. Has a central role in coupling the hydrolysis of ATP to the transfer of proteins into and across the cell membrane, serving as an ATP-driven molecular motor driving the stepwise translocation of polypeptide chains across the membrane.</text>
</comment>
<keyword evidence="5 12" id="KW-0963">Cytoplasm</keyword>
<keyword evidence="3 12" id="KW-0813">Transport</keyword>
<evidence type="ECO:0000256" key="2">
    <source>
        <dbReference type="ARBA" id="ARBA00007650"/>
    </source>
</evidence>
<comment type="caution">
    <text evidence="18">The sequence shown here is derived from an EMBL/GenBank/DDBJ whole genome shotgun (WGS) entry which is preliminary data.</text>
</comment>
<dbReference type="InterPro" id="IPR027417">
    <property type="entry name" value="P-loop_NTPase"/>
</dbReference>
<dbReference type="InterPro" id="IPR011116">
    <property type="entry name" value="SecA_Wing/Scaffold"/>
</dbReference>
<evidence type="ECO:0000256" key="13">
    <source>
        <dbReference type="RuleBase" id="RU003874"/>
    </source>
</evidence>
<dbReference type="InterPro" id="IPR014001">
    <property type="entry name" value="Helicase_ATP-bd"/>
</dbReference>
<dbReference type="GO" id="GO:0005829">
    <property type="term" value="C:cytosol"/>
    <property type="evidence" value="ECO:0007669"/>
    <property type="project" value="TreeGrafter"/>
</dbReference>
<dbReference type="InterPro" id="IPR014018">
    <property type="entry name" value="SecA_motor_DEAD"/>
</dbReference>
<dbReference type="InterPro" id="IPR011130">
    <property type="entry name" value="SecA_preprotein_X-link_dom"/>
</dbReference>
<dbReference type="Gene3D" id="3.90.1440.10">
    <property type="entry name" value="SecA, preprotein cross-linking domain"/>
    <property type="match status" value="1"/>
</dbReference>
<name>A0A9D9DJM0_9BACL</name>
<dbReference type="Pfam" id="PF01043">
    <property type="entry name" value="SecA_PP_bind"/>
    <property type="match status" value="1"/>
</dbReference>
<dbReference type="InterPro" id="IPR036266">
    <property type="entry name" value="SecA_Wing/Scaffold_sf"/>
</dbReference>
<comment type="subunit">
    <text evidence="12">Monomer and homodimer. Part of the essential Sec protein translocation apparatus which comprises SecA, SecYEG and auxiliary proteins SecDF. Other proteins may also be involved.</text>
</comment>
<feature type="binding site" evidence="12">
    <location>
        <begin position="104"/>
        <end position="108"/>
    </location>
    <ligand>
        <name>ATP</name>
        <dbReference type="ChEBI" id="CHEBI:30616"/>
    </ligand>
</feature>
<evidence type="ECO:0000256" key="8">
    <source>
        <dbReference type="ARBA" id="ARBA00022927"/>
    </source>
</evidence>
<dbReference type="SUPFAM" id="SSF81886">
    <property type="entry name" value="Helical scaffold and wing domains of SecA"/>
    <property type="match status" value="1"/>
</dbReference>
<dbReference type="InterPro" id="IPR011115">
    <property type="entry name" value="SecA_DEAD"/>
</dbReference>
<dbReference type="CDD" id="cd18803">
    <property type="entry name" value="SF2_C_secA"/>
    <property type="match status" value="1"/>
</dbReference>
<keyword evidence="6 12" id="KW-0547">Nucleotide-binding</keyword>
<dbReference type="GO" id="GO:0008564">
    <property type="term" value="F:protein-exporting ATPase activity"/>
    <property type="evidence" value="ECO:0007669"/>
    <property type="project" value="UniProtKB-EC"/>
</dbReference>
<dbReference type="SUPFAM" id="SSF81767">
    <property type="entry name" value="Pre-protein crosslinking domain of SecA"/>
    <property type="match status" value="1"/>
</dbReference>
<gene>
    <name evidence="12 18" type="primary">secA</name>
    <name evidence="18" type="ORF">IAC58_05585</name>
</gene>
<feature type="binding site" evidence="12">
    <location>
        <position position="494"/>
    </location>
    <ligand>
        <name>ATP</name>
        <dbReference type="ChEBI" id="CHEBI:30616"/>
    </ligand>
</feature>
<comment type="subcellular location">
    <subcellularLocation>
        <location evidence="12">Cell membrane</location>
        <topology evidence="12">Peripheral membrane protein</topology>
        <orientation evidence="12">Cytoplasmic side</orientation>
    </subcellularLocation>
    <subcellularLocation>
        <location evidence="12">Cytoplasm</location>
    </subcellularLocation>
    <subcellularLocation>
        <location evidence="1">Membrane</location>
        <topology evidence="1">Peripheral membrane protein</topology>
    </subcellularLocation>
    <text evidence="12">Distribution is 50-50.</text>
</comment>
<dbReference type="GO" id="GO:0005524">
    <property type="term" value="F:ATP binding"/>
    <property type="evidence" value="ECO:0007669"/>
    <property type="project" value="UniProtKB-UniRule"/>
</dbReference>
<dbReference type="PANTHER" id="PTHR30612:SF0">
    <property type="entry name" value="CHLOROPLAST PROTEIN-TRANSPORTING ATPASE"/>
    <property type="match status" value="1"/>
</dbReference>
<evidence type="ECO:0000256" key="1">
    <source>
        <dbReference type="ARBA" id="ARBA00004170"/>
    </source>
</evidence>
<evidence type="ECO:0000256" key="9">
    <source>
        <dbReference type="ARBA" id="ARBA00022967"/>
    </source>
</evidence>
<evidence type="ECO:0000313" key="18">
    <source>
        <dbReference type="EMBL" id="MBO8427993.1"/>
    </source>
</evidence>
<sequence length="842" mass="95240">MANGFIEKIFRLDARILKKYRKEAKKVLALEDEMKALSDDELKAKTPYFKDLLAHGATLNDIKIEAFAVCREAARRVLHQFPYEVQVIGALVLNDGDVAEMKTGEGKTLTCTMAVYLNALSGKGVHVVTVNEYLATRDAERMGQIYRFLGLTVGVNLHSLTTEEKKVAHLCDITYTINSELGFDYLRDNMAPTVKQRVLRGLNFAVIDEADSILIDESRTPLIISGGAKASASQYTVADRFVKMLKKDKDFEIDVKTKSVNLTDSGNDKAEKLFAIRNLYDPQYADLVHRIHQALKANYIMTRDVEYLVDQNHEIQLIDQFTGRVLKGREYSDGLQQAIQAKEGVKIKEETVTLATITYQNFFRLFKKIGGMTGTAKTEEEEFQKIYNMKVVVIPTNRPVIRVDAIDYVFVHKKEKITALVNEVIERHSKGQPVLIGTPSVEASEEVAGYLHKAGLKFEMLNAKNHAREAEIIAHAGEKGQITLATNMAGRGTDIKLTDETRALGGLCVFGLERHESRRIDNQLRGRSGRQGDPGFSRFYVSLEDELMVRFASDRLMQIFEKNDDGKPIESKMLSSAITSAQKRIEGQNFDIRKTLLDYDDVLSKQRQIMYSKRDQILFADDISSLLLDTFNDCGAAIAKRATDENTKVISGEKLVSILSPRFLPTGTINASLYDEAMPDDIADDLSEVLLDYYTNKKKEWDKEMAEKIERNLLLRIIDKNRTQQIDNMNRFRESVSLRSYGQINPLQDYVNEGWGMFREMLETISLEAVLNLLNVKIMPKVEVKKDFTVEAKPAEEVSETKTEQVAENAKPVIDDPNLNISHIDKDKTAAPEFNHEDIHTN</sequence>
<dbReference type="GO" id="GO:0005886">
    <property type="term" value="C:plasma membrane"/>
    <property type="evidence" value="ECO:0007669"/>
    <property type="project" value="UniProtKB-SubCell"/>
</dbReference>
<dbReference type="GO" id="GO:0017038">
    <property type="term" value="P:protein import"/>
    <property type="evidence" value="ECO:0007669"/>
    <property type="project" value="InterPro"/>
</dbReference>
<dbReference type="NCBIfam" id="NF006630">
    <property type="entry name" value="PRK09200.1"/>
    <property type="match status" value="1"/>
</dbReference>
<keyword evidence="4 12" id="KW-1003">Cell membrane</keyword>
<feature type="domain" description="Helicase ATP-binding" evidence="15">
    <location>
        <begin position="88"/>
        <end position="248"/>
    </location>
</feature>
<keyword evidence="8 12" id="KW-0653">Protein transport</keyword>
<dbReference type="EC" id="7.4.2.8" evidence="12"/>
<dbReference type="GO" id="GO:0043952">
    <property type="term" value="P:protein transport by the Sec complex"/>
    <property type="evidence" value="ECO:0007669"/>
    <property type="project" value="TreeGrafter"/>
</dbReference>
<dbReference type="SUPFAM" id="SSF52540">
    <property type="entry name" value="P-loop containing nucleoside triphosphate hydrolases"/>
    <property type="match status" value="2"/>
</dbReference>
<feature type="region of interest" description="Disordered" evidence="14">
    <location>
        <begin position="801"/>
        <end position="820"/>
    </location>
</feature>
<dbReference type="PANTHER" id="PTHR30612">
    <property type="entry name" value="SECA INNER MEMBRANE COMPONENT OF SEC PROTEIN SECRETION SYSTEM"/>
    <property type="match status" value="1"/>
</dbReference>
<evidence type="ECO:0000256" key="12">
    <source>
        <dbReference type="HAMAP-Rule" id="MF_01382"/>
    </source>
</evidence>
<evidence type="ECO:0000256" key="10">
    <source>
        <dbReference type="ARBA" id="ARBA00023010"/>
    </source>
</evidence>
<evidence type="ECO:0000256" key="7">
    <source>
        <dbReference type="ARBA" id="ARBA00022840"/>
    </source>
</evidence>
<keyword evidence="10 12" id="KW-0811">Translocation</keyword>
<comment type="similarity">
    <text evidence="2 12 13">Belongs to the SecA family.</text>
</comment>
<dbReference type="FunFam" id="3.40.50.300:FF:000429">
    <property type="entry name" value="Preprotein translocase subunit SecA"/>
    <property type="match status" value="1"/>
</dbReference>
<comment type="catalytic activity">
    <reaction evidence="12">
        <text>ATP + H2O + cellular proteinSide 1 = ADP + phosphate + cellular proteinSide 2.</text>
        <dbReference type="EC" id="7.4.2.8"/>
    </reaction>
</comment>
<keyword evidence="7 12" id="KW-0067">ATP-binding</keyword>
<feature type="domain" description="SecA family profile" evidence="17">
    <location>
        <begin position="2"/>
        <end position="572"/>
    </location>
</feature>
<evidence type="ECO:0000256" key="11">
    <source>
        <dbReference type="ARBA" id="ARBA00023136"/>
    </source>
</evidence>
<dbReference type="AlphaFoldDB" id="A0A9D9DJM0"/>
<reference evidence="18" key="1">
    <citation type="submission" date="2020-10" db="EMBL/GenBank/DDBJ databases">
        <authorList>
            <person name="Gilroy R."/>
        </authorList>
    </citation>
    <scope>NUCLEOTIDE SEQUENCE</scope>
    <source>
        <strain evidence="18">11159</strain>
    </source>
</reference>
<reference evidence="18" key="2">
    <citation type="journal article" date="2021" name="PeerJ">
        <title>Extensive microbial diversity within the chicken gut microbiome revealed by metagenomics and culture.</title>
        <authorList>
            <person name="Gilroy R."/>
            <person name="Ravi A."/>
            <person name="Getino M."/>
            <person name="Pursley I."/>
            <person name="Horton D.L."/>
            <person name="Alikhan N.F."/>
            <person name="Baker D."/>
            <person name="Gharbi K."/>
            <person name="Hall N."/>
            <person name="Watson M."/>
            <person name="Adriaenssens E.M."/>
            <person name="Foster-Nyarko E."/>
            <person name="Jarju S."/>
            <person name="Secka A."/>
            <person name="Antonio M."/>
            <person name="Oren A."/>
            <person name="Chaudhuri R.R."/>
            <person name="La Ragione R."/>
            <person name="Hildebrand F."/>
            <person name="Pallen M.J."/>
        </authorList>
    </citation>
    <scope>NUCLEOTIDE SEQUENCE</scope>
    <source>
        <strain evidence="18">11159</strain>
    </source>
</reference>
<dbReference type="GO" id="GO:0031522">
    <property type="term" value="C:cell envelope Sec protein transport complex"/>
    <property type="evidence" value="ECO:0007669"/>
    <property type="project" value="TreeGrafter"/>
</dbReference>
<dbReference type="Pfam" id="PF21090">
    <property type="entry name" value="P-loop_SecA"/>
    <property type="match status" value="1"/>
</dbReference>
<dbReference type="PROSITE" id="PS51192">
    <property type="entry name" value="HELICASE_ATP_BIND_1"/>
    <property type="match status" value="1"/>
</dbReference>
<dbReference type="SMART" id="SM00958">
    <property type="entry name" value="SecA_PP_bind"/>
    <property type="match status" value="1"/>
</dbReference>
<feature type="binding site" evidence="12">
    <location>
        <position position="86"/>
    </location>
    <ligand>
        <name>ATP</name>
        <dbReference type="ChEBI" id="CHEBI:30616"/>
    </ligand>
</feature>
<dbReference type="InterPro" id="IPR044722">
    <property type="entry name" value="SecA_SF2_C"/>
</dbReference>
<dbReference type="Pfam" id="PF07517">
    <property type="entry name" value="SecA_DEAD"/>
    <property type="match status" value="1"/>
</dbReference>
<evidence type="ECO:0000259" key="15">
    <source>
        <dbReference type="PROSITE" id="PS51192"/>
    </source>
</evidence>
<dbReference type="SMART" id="SM00957">
    <property type="entry name" value="SecA_DEAD"/>
    <property type="match status" value="1"/>
</dbReference>
<evidence type="ECO:0000256" key="14">
    <source>
        <dbReference type="SAM" id="MobiDB-lite"/>
    </source>
</evidence>
<dbReference type="GO" id="GO:0006605">
    <property type="term" value="P:protein targeting"/>
    <property type="evidence" value="ECO:0007669"/>
    <property type="project" value="UniProtKB-UniRule"/>
</dbReference>
<dbReference type="Pfam" id="PF07516">
    <property type="entry name" value="SecA_SW"/>
    <property type="match status" value="1"/>
</dbReference>
<dbReference type="CDD" id="cd17928">
    <property type="entry name" value="DEXDc_SecA"/>
    <property type="match status" value="1"/>
</dbReference>
<dbReference type="GO" id="GO:0065002">
    <property type="term" value="P:intracellular protein transmembrane transport"/>
    <property type="evidence" value="ECO:0007669"/>
    <property type="project" value="UniProtKB-UniRule"/>
</dbReference>
<dbReference type="PRINTS" id="PR00906">
    <property type="entry name" value="SECA"/>
</dbReference>
<accession>A0A9D9DJM0</accession>
<dbReference type="InterPro" id="IPR000185">
    <property type="entry name" value="SecA"/>
</dbReference>